<keyword evidence="2 5" id="KW-0032">Aminotransferase</keyword>
<dbReference type="InterPro" id="IPR050103">
    <property type="entry name" value="Class-III_PLP-dep_AT"/>
</dbReference>
<evidence type="ECO:0000313" key="6">
    <source>
        <dbReference type="Proteomes" id="UP001597024"/>
    </source>
</evidence>
<dbReference type="Proteomes" id="UP001597024">
    <property type="component" value="Unassembled WGS sequence"/>
</dbReference>
<dbReference type="EMBL" id="JBHTHX010000816">
    <property type="protein sequence ID" value="MFD0887112.1"/>
    <property type="molecule type" value="Genomic_DNA"/>
</dbReference>
<feature type="non-terminal residue" evidence="5">
    <location>
        <position position="1"/>
    </location>
</feature>
<comment type="caution">
    <text evidence="5">The sequence shown here is derived from an EMBL/GenBank/DDBJ whole genome shotgun (WGS) entry which is preliminary data.</text>
</comment>
<feature type="compositionally biased region" description="Basic residues" evidence="4">
    <location>
        <begin position="23"/>
        <end position="42"/>
    </location>
</feature>
<protein>
    <submittedName>
        <fullName evidence="5">Aminotransferase class III-fold pyridoxal phosphate-dependent enzyme</fullName>
    </submittedName>
</protein>
<feature type="compositionally biased region" description="Low complexity" evidence="4">
    <location>
        <begin position="1"/>
        <end position="22"/>
    </location>
</feature>
<feature type="region of interest" description="Disordered" evidence="4">
    <location>
        <begin position="1"/>
        <end position="47"/>
    </location>
</feature>
<dbReference type="GO" id="GO:0008483">
    <property type="term" value="F:transaminase activity"/>
    <property type="evidence" value="ECO:0007669"/>
    <property type="project" value="UniProtKB-KW"/>
</dbReference>
<dbReference type="InterPro" id="IPR015422">
    <property type="entry name" value="PyrdxlP-dep_Trfase_small"/>
</dbReference>
<dbReference type="Pfam" id="PF00202">
    <property type="entry name" value="Aminotran_3"/>
    <property type="match status" value="1"/>
</dbReference>
<evidence type="ECO:0000256" key="3">
    <source>
        <dbReference type="ARBA" id="ARBA00022679"/>
    </source>
</evidence>
<dbReference type="Gene3D" id="3.90.1150.10">
    <property type="entry name" value="Aspartate Aminotransferase, domain 1"/>
    <property type="match status" value="1"/>
</dbReference>
<evidence type="ECO:0000313" key="5">
    <source>
        <dbReference type="EMBL" id="MFD0887112.1"/>
    </source>
</evidence>
<reference evidence="6" key="1">
    <citation type="journal article" date="2019" name="Int. J. Syst. Evol. Microbiol.">
        <title>The Global Catalogue of Microorganisms (GCM) 10K type strain sequencing project: providing services to taxonomists for standard genome sequencing and annotation.</title>
        <authorList>
            <consortium name="The Broad Institute Genomics Platform"/>
            <consortium name="The Broad Institute Genome Sequencing Center for Infectious Disease"/>
            <person name="Wu L."/>
            <person name="Ma J."/>
        </authorList>
    </citation>
    <scope>NUCLEOTIDE SEQUENCE [LARGE SCALE GENOMIC DNA]</scope>
    <source>
        <strain evidence="6">CCUG 62974</strain>
    </source>
</reference>
<gene>
    <name evidence="5" type="ORF">ACFQ08_21405</name>
</gene>
<sequence length="173" mass="17973">SPACRTCTNSPGPCCPTSSTPRPVHRGTARRGRRPRTAHHLLRPGTRDGGHLGLAASIAVVDALTNDGVLENVKHRGAELHTGLTAVAERHPQVSAVRGTGLMYAVEMCGPDGGPAHEAISSHLRLAMEDRGVLVSALAISPAIMIIPPLVISAEDVTQIVTALDEALAELGP</sequence>
<proteinExistence type="predicted"/>
<keyword evidence="6" id="KW-1185">Reference proteome</keyword>
<accession>A0ABW3DVQ5</accession>
<evidence type="ECO:0000256" key="1">
    <source>
        <dbReference type="ARBA" id="ARBA00001933"/>
    </source>
</evidence>
<dbReference type="PANTHER" id="PTHR11986">
    <property type="entry name" value="AMINOTRANSFERASE CLASS III"/>
    <property type="match status" value="1"/>
</dbReference>
<evidence type="ECO:0000256" key="4">
    <source>
        <dbReference type="SAM" id="MobiDB-lite"/>
    </source>
</evidence>
<dbReference type="InterPro" id="IPR005814">
    <property type="entry name" value="Aminotrans_3"/>
</dbReference>
<organism evidence="5 6">
    <name type="scientific">Streptosporangium algeriense</name>
    <dbReference type="NCBI Taxonomy" id="1682748"/>
    <lineage>
        <taxon>Bacteria</taxon>
        <taxon>Bacillati</taxon>
        <taxon>Actinomycetota</taxon>
        <taxon>Actinomycetes</taxon>
        <taxon>Streptosporangiales</taxon>
        <taxon>Streptosporangiaceae</taxon>
        <taxon>Streptosporangium</taxon>
    </lineage>
</organism>
<keyword evidence="3" id="KW-0808">Transferase</keyword>
<comment type="cofactor">
    <cofactor evidence="1">
        <name>pyridoxal 5'-phosphate</name>
        <dbReference type="ChEBI" id="CHEBI:597326"/>
    </cofactor>
</comment>
<dbReference type="SUPFAM" id="SSF53383">
    <property type="entry name" value="PLP-dependent transferases"/>
    <property type="match status" value="1"/>
</dbReference>
<name>A0ABW3DVQ5_9ACTN</name>
<dbReference type="InterPro" id="IPR015424">
    <property type="entry name" value="PyrdxlP-dep_Trfase"/>
</dbReference>
<evidence type="ECO:0000256" key="2">
    <source>
        <dbReference type="ARBA" id="ARBA00022576"/>
    </source>
</evidence>
<dbReference type="PANTHER" id="PTHR11986:SF79">
    <property type="entry name" value="ACETYLORNITHINE AMINOTRANSFERASE, MITOCHONDRIAL"/>
    <property type="match status" value="1"/>
</dbReference>